<dbReference type="InterPro" id="IPR000182">
    <property type="entry name" value="GNAT_dom"/>
</dbReference>
<sequence length="237" mass="26382">MTHDLTPLGDPIGPVVPGWTPRPRPPRTAMEGRFCRVVPLDAIVHARDLFEAQARDRDGRMWTWMPAGPFGDFAEYLAWAEAAEKSEDPLFFAVIDRATGKPVGTASFLRIDPANGAIEVGWIAWSPLLQRTPAATEAMALMMARVFDELGYRRYEWKCNDLNAASKRAAERLGFTFEGLFRQAAVVKGRNRDTAWYSILDGEWPRAKAAFAAWLAPENFGADGTQKRGLAEIRASL</sequence>
<dbReference type="PANTHER" id="PTHR43441:SF2">
    <property type="entry name" value="FAMILY ACETYLTRANSFERASE, PUTATIVE (AFU_ORTHOLOGUE AFUA_7G00850)-RELATED"/>
    <property type="match status" value="1"/>
</dbReference>
<accession>A0A4R6RBC9</accession>
<comment type="caution">
    <text evidence="3">The sequence shown here is derived from an EMBL/GenBank/DDBJ whole genome shotgun (WGS) entry which is preliminary data.</text>
</comment>
<evidence type="ECO:0000256" key="1">
    <source>
        <dbReference type="SAM" id="MobiDB-lite"/>
    </source>
</evidence>
<dbReference type="Pfam" id="PF13302">
    <property type="entry name" value="Acetyltransf_3"/>
    <property type="match status" value="1"/>
</dbReference>
<feature type="domain" description="N-acetyltransferase" evidence="2">
    <location>
        <begin position="44"/>
        <end position="193"/>
    </location>
</feature>
<dbReference type="RefSeq" id="WP_126538196.1">
    <property type="nucleotide sequence ID" value="NZ_BSPM01000009.1"/>
</dbReference>
<dbReference type="EMBL" id="SNXY01000009">
    <property type="protein sequence ID" value="TDP83334.1"/>
    <property type="molecule type" value="Genomic_DNA"/>
</dbReference>
<dbReference type="FunFam" id="3.40.630.30:FF:000047">
    <property type="entry name" value="Acetyltransferase, GNAT family"/>
    <property type="match status" value="1"/>
</dbReference>
<dbReference type="SUPFAM" id="SSF55729">
    <property type="entry name" value="Acyl-CoA N-acyltransferases (Nat)"/>
    <property type="match status" value="1"/>
</dbReference>
<evidence type="ECO:0000313" key="4">
    <source>
        <dbReference type="Proteomes" id="UP000294547"/>
    </source>
</evidence>
<dbReference type="GO" id="GO:0008999">
    <property type="term" value="F:protein-N-terminal-alanine acetyltransferase activity"/>
    <property type="evidence" value="ECO:0007669"/>
    <property type="project" value="TreeGrafter"/>
</dbReference>
<reference evidence="3 4" key="1">
    <citation type="submission" date="2019-03" db="EMBL/GenBank/DDBJ databases">
        <title>Genomic Encyclopedia of Type Strains, Phase IV (KMG-IV): sequencing the most valuable type-strain genomes for metagenomic binning, comparative biology and taxonomic classification.</title>
        <authorList>
            <person name="Goeker M."/>
        </authorList>
    </citation>
    <scope>NUCLEOTIDE SEQUENCE [LARGE SCALE GENOMIC DNA]</scope>
    <source>
        <strain evidence="3 4">DSM 102969</strain>
    </source>
</reference>
<evidence type="ECO:0000259" key="2">
    <source>
        <dbReference type="PROSITE" id="PS51186"/>
    </source>
</evidence>
<gene>
    <name evidence="3" type="ORF">EDD54_3296</name>
</gene>
<dbReference type="GO" id="GO:1990189">
    <property type="term" value="F:protein N-terminal-serine acetyltransferase activity"/>
    <property type="evidence" value="ECO:0007669"/>
    <property type="project" value="TreeGrafter"/>
</dbReference>
<keyword evidence="3" id="KW-0808">Transferase</keyword>
<proteinExistence type="predicted"/>
<evidence type="ECO:0000313" key="3">
    <source>
        <dbReference type="EMBL" id="TDP83334.1"/>
    </source>
</evidence>
<name>A0A4R6RBC9_9HYPH</name>
<dbReference type="Gene3D" id="3.40.630.30">
    <property type="match status" value="1"/>
</dbReference>
<dbReference type="InterPro" id="IPR016181">
    <property type="entry name" value="Acyl_CoA_acyltransferase"/>
</dbReference>
<dbReference type="AlphaFoldDB" id="A0A4R6RBC9"/>
<feature type="region of interest" description="Disordered" evidence="1">
    <location>
        <begin position="1"/>
        <end position="24"/>
    </location>
</feature>
<organism evidence="3 4">
    <name type="scientific">Oharaeibacter diazotrophicus</name>
    <dbReference type="NCBI Taxonomy" id="1920512"/>
    <lineage>
        <taxon>Bacteria</taxon>
        <taxon>Pseudomonadati</taxon>
        <taxon>Pseudomonadota</taxon>
        <taxon>Alphaproteobacteria</taxon>
        <taxon>Hyphomicrobiales</taxon>
        <taxon>Pleomorphomonadaceae</taxon>
        <taxon>Oharaeibacter</taxon>
    </lineage>
</organism>
<dbReference type="Proteomes" id="UP000294547">
    <property type="component" value="Unassembled WGS sequence"/>
</dbReference>
<dbReference type="PROSITE" id="PS51186">
    <property type="entry name" value="GNAT"/>
    <property type="match status" value="1"/>
</dbReference>
<dbReference type="InterPro" id="IPR051908">
    <property type="entry name" value="Ribosomal_N-acetyltransferase"/>
</dbReference>
<protein>
    <submittedName>
        <fullName evidence="3">RimJ/RimL family protein N-acetyltransferase</fullName>
    </submittedName>
</protein>
<keyword evidence="4" id="KW-1185">Reference proteome</keyword>
<dbReference type="PANTHER" id="PTHR43441">
    <property type="entry name" value="RIBOSOMAL-PROTEIN-SERINE ACETYLTRANSFERASE"/>
    <property type="match status" value="1"/>
</dbReference>
<dbReference type="OrthoDB" id="5295305at2"/>